<dbReference type="Pfam" id="PF13416">
    <property type="entry name" value="SBP_bac_8"/>
    <property type="match status" value="1"/>
</dbReference>
<organism evidence="2 3">
    <name type="scientific">Stella humosa</name>
    <dbReference type="NCBI Taxonomy" id="94"/>
    <lineage>
        <taxon>Bacteria</taxon>
        <taxon>Pseudomonadati</taxon>
        <taxon>Pseudomonadota</taxon>
        <taxon>Alphaproteobacteria</taxon>
        <taxon>Rhodospirillales</taxon>
        <taxon>Stellaceae</taxon>
        <taxon>Stella</taxon>
    </lineage>
</organism>
<gene>
    <name evidence="2" type="ORF">EDC65_3619</name>
</gene>
<dbReference type="RefSeq" id="WP_123692064.1">
    <property type="nucleotide sequence ID" value="NZ_AP019700.1"/>
</dbReference>
<dbReference type="PANTHER" id="PTHR30222:SF2">
    <property type="entry name" value="ABC TRANSPORTER SUBSTRATE-BINDING PROTEIN"/>
    <property type="match status" value="1"/>
</dbReference>
<reference evidence="2 3" key="1">
    <citation type="submission" date="2018-11" db="EMBL/GenBank/DDBJ databases">
        <title>Genomic Encyclopedia of Type Strains, Phase IV (KMG-IV): sequencing the most valuable type-strain genomes for metagenomic binning, comparative biology and taxonomic classification.</title>
        <authorList>
            <person name="Goeker M."/>
        </authorList>
    </citation>
    <scope>NUCLEOTIDE SEQUENCE [LARGE SCALE GENOMIC DNA]</scope>
    <source>
        <strain evidence="2 3">DSM 5900</strain>
    </source>
</reference>
<dbReference type="Gene3D" id="3.40.190.10">
    <property type="entry name" value="Periplasmic binding protein-like II"/>
    <property type="match status" value="2"/>
</dbReference>
<proteinExistence type="predicted"/>
<comment type="caution">
    <text evidence="2">The sequence shown here is derived from an EMBL/GenBank/DDBJ whole genome shotgun (WGS) entry which is preliminary data.</text>
</comment>
<dbReference type="SUPFAM" id="SSF53850">
    <property type="entry name" value="Periplasmic binding protein-like II"/>
    <property type="match status" value="1"/>
</dbReference>
<evidence type="ECO:0000256" key="1">
    <source>
        <dbReference type="ARBA" id="ARBA00022729"/>
    </source>
</evidence>
<dbReference type="Proteomes" id="UP000278222">
    <property type="component" value="Unassembled WGS sequence"/>
</dbReference>
<accession>A0A3N1KZQ3</accession>
<dbReference type="PANTHER" id="PTHR30222">
    <property type="entry name" value="SPERMIDINE/PUTRESCINE-BINDING PERIPLASMIC PROTEIN"/>
    <property type="match status" value="1"/>
</dbReference>
<dbReference type="OrthoDB" id="9815444at2"/>
<evidence type="ECO:0000313" key="3">
    <source>
        <dbReference type="Proteomes" id="UP000278222"/>
    </source>
</evidence>
<dbReference type="EMBL" id="RJKX01000015">
    <property type="protein sequence ID" value="ROP84269.1"/>
    <property type="molecule type" value="Genomic_DNA"/>
</dbReference>
<dbReference type="InterPro" id="IPR006059">
    <property type="entry name" value="SBP"/>
</dbReference>
<dbReference type="CDD" id="cd13589">
    <property type="entry name" value="PBP2_polyamine_RpCGA009"/>
    <property type="match status" value="1"/>
</dbReference>
<dbReference type="AlphaFoldDB" id="A0A3N1KZQ3"/>
<protein>
    <submittedName>
        <fullName evidence="2">Putative spermidine/putrescine transport system substrate-binding protein</fullName>
    </submittedName>
</protein>
<evidence type="ECO:0000313" key="2">
    <source>
        <dbReference type="EMBL" id="ROP84269.1"/>
    </source>
</evidence>
<keyword evidence="3" id="KW-1185">Reference proteome</keyword>
<name>A0A3N1KZQ3_9PROT</name>
<sequence length="358" mass="40185">MKNPLSGKTIGNISRRHLLGTALAIGVVRPGWAAEPEKPKTLVVNSSGGVVNRALRKAFFTEFERRYGIRVIDTSPADTAKLRAMVASGNVEWDVTEIAGQDGVLVERLGLLEPLDHSIIDLSRFPENLKKNKFLFPRSVYSTVLGYRKEAFKQGHPVGWAEFWDVKKFPGRRSLRNHPVDNLEFALLADGVPADKLYPLDLDRAFRKLDEIRPHINVWWSAGAQPAQLLVDGEVDLASGWSGRFYDLVMKDAPIGIEWAGGAVKESDFAIPKGAKHPYWSQKFLAVMAEAERQAIYTNELGYPGLNLDLVKFVEPKVVPLLITNPVNLAKQFFNDLTWWADNQAVALDRWNKWMLKG</sequence>
<keyword evidence="1" id="KW-0732">Signal</keyword>